<dbReference type="SFLD" id="SFLDS00001">
    <property type="entry name" value="Enolase"/>
    <property type="match status" value="1"/>
</dbReference>
<evidence type="ECO:0000313" key="5">
    <source>
        <dbReference type="EMBL" id="MCY0093839.1"/>
    </source>
</evidence>
<dbReference type="InterPro" id="IPR046945">
    <property type="entry name" value="RHMD-like"/>
</dbReference>
<comment type="caution">
    <text evidence="5">The sequence shown here is derived from an EMBL/GenBank/DDBJ whole genome shotgun (WGS) entry which is preliminary data.</text>
</comment>
<evidence type="ECO:0000313" key="6">
    <source>
        <dbReference type="Proteomes" id="UP001081283"/>
    </source>
</evidence>
<dbReference type="EMBL" id="JAOVZQ010000001">
    <property type="protein sequence ID" value="MCY0093839.1"/>
    <property type="molecule type" value="Genomic_DNA"/>
</dbReference>
<protein>
    <recommendedName>
        <fullName evidence="4">Mandelate racemase/muconate lactonizing enzyme C-terminal domain-containing protein</fullName>
    </recommendedName>
</protein>
<evidence type="ECO:0000256" key="3">
    <source>
        <dbReference type="ARBA" id="ARBA00022842"/>
    </source>
</evidence>
<dbReference type="Gene3D" id="3.20.20.120">
    <property type="entry name" value="Enolase-like C-terminal domain"/>
    <property type="match status" value="1"/>
</dbReference>
<evidence type="ECO:0000256" key="1">
    <source>
        <dbReference type="ARBA" id="ARBA00001946"/>
    </source>
</evidence>
<dbReference type="InterPro" id="IPR029065">
    <property type="entry name" value="Enolase_C-like"/>
</dbReference>
<dbReference type="Proteomes" id="UP001081283">
    <property type="component" value="Unassembled WGS sequence"/>
</dbReference>
<comment type="cofactor">
    <cofactor evidence="1">
        <name>Mg(2+)</name>
        <dbReference type="ChEBI" id="CHEBI:18420"/>
    </cofactor>
</comment>
<dbReference type="Pfam" id="PF13378">
    <property type="entry name" value="MR_MLE_C"/>
    <property type="match status" value="1"/>
</dbReference>
<dbReference type="SMART" id="SM00922">
    <property type="entry name" value="MR_MLE"/>
    <property type="match status" value="1"/>
</dbReference>
<reference evidence="5" key="1">
    <citation type="submission" date="2022-10" db="EMBL/GenBank/DDBJ databases">
        <title>Hoeflea sp. J2-29, isolated from marine algae.</title>
        <authorList>
            <person name="Kristyanto S."/>
            <person name="Kim J.M."/>
            <person name="Jeon C.O."/>
        </authorList>
    </citation>
    <scope>NUCLEOTIDE SEQUENCE</scope>
    <source>
        <strain evidence="5">J2-29</strain>
    </source>
</reference>
<proteinExistence type="predicted"/>
<sequence>MTFGLLRYDIDLLADAVRLHVANGFAALKSVVAINKGGWGEDVWRLKAIRDAVSPGIDIMIDANYLFNPVEAKYPCREIEDCRITWFEEPLTQNDARAMGDLRRSTKIPMATGQMEGRRWRHREFIEHHSFDILPPNVAYCGGFTEVRKYAHMAQTCNMPIAKGGGSPLFNMHLLACMMNGWIAEWHLGMVAVGETLFTDAPRLVNGRLDIPVRPDLGLTVNEDAFRDTLID</sequence>
<keyword evidence="2" id="KW-0479">Metal-binding</keyword>
<evidence type="ECO:0000259" key="4">
    <source>
        <dbReference type="SMART" id="SM00922"/>
    </source>
</evidence>
<dbReference type="InterPro" id="IPR013342">
    <property type="entry name" value="Mandelate_racemase_C"/>
</dbReference>
<gene>
    <name evidence="5" type="ORF">OEG82_07370</name>
</gene>
<accession>A0ABT3YDH9</accession>
<name>A0ABT3YDH9_9HYPH</name>
<dbReference type="PANTHER" id="PTHR13794">
    <property type="entry name" value="ENOLASE SUPERFAMILY, MANDELATE RACEMASE"/>
    <property type="match status" value="1"/>
</dbReference>
<dbReference type="InterPro" id="IPR036849">
    <property type="entry name" value="Enolase-like_C_sf"/>
</dbReference>
<keyword evidence="6" id="KW-1185">Reference proteome</keyword>
<dbReference type="PANTHER" id="PTHR13794:SF58">
    <property type="entry name" value="MITOCHONDRIAL ENOLASE SUPERFAMILY MEMBER 1"/>
    <property type="match status" value="1"/>
</dbReference>
<organism evidence="5 6">
    <name type="scientific">Hoeflea ulvae</name>
    <dbReference type="NCBI Taxonomy" id="2983764"/>
    <lineage>
        <taxon>Bacteria</taxon>
        <taxon>Pseudomonadati</taxon>
        <taxon>Pseudomonadota</taxon>
        <taxon>Alphaproteobacteria</taxon>
        <taxon>Hyphomicrobiales</taxon>
        <taxon>Rhizobiaceae</taxon>
        <taxon>Hoeflea</taxon>
    </lineage>
</organism>
<feature type="domain" description="Mandelate racemase/muconate lactonizing enzyme C-terminal" evidence="4">
    <location>
        <begin position="10"/>
        <end position="109"/>
    </location>
</feature>
<keyword evidence="3" id="KW-0460">Magnesium</keyword>
<dbReference type="SUPFAM" id="SSF51604">
    <property type="entry name" value="Enolase C-terminal domain-like"/>
    <property type="match status" value="1"/>
</dbReference>
<dbReference type="RefSeq" id="WP_267611783.1">
    <property type="nucleotide sequence ID" value="NZ_JAOVZQ010000001.1"/>
</dbReference>
<evidence type="ECO:0000256" key="2">
    <source>
        <dbReference type="ARBA" id="ARBA00022723"/>
    </source>
</evidence>